<dbReference type="GO" id="GO:0016887">
    <property type="term" value="F:ATP hydrolysis activity"/>
    <property type="evidence" value="ECO:0007669"/>
    <property type="project" value="InterPro"/>
</dbReference>
<evidence type="ECO:0000256" key="2">
    <source>
        <dbReference type="ARBA" id="ARBA00005417"/>
    </source>
</evidence>
<dbReference type="AlphaFoldDB" id="A0A071M5P8"/>
<dbReference type="Gene3D" id="3.40.50.300">
    <property type="entry name" value="P-loop containing nucleotide triphosphate hydrolases"/>
    <property type="match status" value="1"/>
</dbReference>
<evidence type="ECO:0000256" key="4">
    <source>
        <dbReference type="ARBA" id="ARBA00022475"/>
    </source>
</evidence>
<evidence type="ECO:0000256" key="6">
    <source>
        <dbReference type="ARBA" id="ARBA00022741"/>
    </source>
</evidence>
<keyword evidence="7" id="KW-0067">ATP-binding</keyword>
<dbReference type="EMBL" id="JJOA01000035">
    <property type="protein sequence ID" value="KEA55835.1"/>
    <property type="molecule type" value="Genomic_DNA"/>
</dbReference>
<comment type="subcellular location">
    <subcellularLocation>
        <location evidence="1">Cell membrane</location>
        <topology evidence="1">Peripheral membrane protein</topology>
    </subcellularLocation>
</comment>
<dbReference type="InterPro" id="IPR030679">
    <property type="entry name" value="ABC_ATPase_HisP-typ"/>
</dbReference>
<dbReference type="Pfam" id="PF00005">
    <property type="entry name" value="ABC_tran"/>
    <property type="match status" value="1"/>
</dbReference>
<dbReference type="CDD" id="cd03262">
    <property type="entry name" value="ABC_HisP_GlnQ"/>
    <property type="match status" value="1"/>
</dbReference>
<dbReference type="InterPro" id="IPR003593">
    <property type="entry name" value="AAA+_ATPase"/>
</dbReference>
<evidence type="ECO:0000256" key="8">
    <source>
        <dbReference type="ARBA" id="ARBA00022970"/>
    </source>
</evidence>
<protein>
    <recommendedName>
        <fullName evidence="10">ABC transporter domain-containing protein</fullName>
    </recommendedName>
</protein>
<comment type="caution">
    <text evidence="11">The sequence shown here is derived from an EMBL/GenBank/DDBJ whole genome shotgun (WGS) entry which is preliminary data.</text>
</comment>
<organism evidence="11">
    <name type="scientific">Burkholderia cenocepacia</name>
    <dbReference type="NCBI Taxonomy" id="95486"/>
    <lineage>
        <taxon>Bacteria</taxon>
        <taxon>Pseudomonadati</taxon>
        <taxon>Pseudomonadota</taxon>
        <taxon>Betaproteobacteria</taxon>
        <taxon>Burkholderiales</taxon>
        <taxon>Burkholderiaceae</taxon>
        <taxon>Burkholderia</taxon>
        <taxon>Burkholderia cepacia complex</taxon>
    </lineage>
</organism>
<dbReference type="InterPro" id="IPR027417">
    <property type="entry name" value="P-loop_NTPase"/>
</dbReference>
<dbReference type="PANTHER" id="PTHR43166:SF9">
    <property type="entry name" value="GLUTAMATE_ASPARTATE IMPORT ATP-BINDING PROTEIN GLTL"/>
    <property type="match status" value="1"/>
</dbReference>
<evidence type="ECO:0000256" key="1">
    <source>
        <dbReference type="ARBA" id="ARBA00004202"/>
    </source>
</evidence>
<name>A0A071M5P8_9BURK</name>
<comment type="similarity">
    <text evidence="2">Belongs to the ABC transporter superfamily.</text>
</comment>
<evidence type="ECO:0000256" key="9">
    <source>
        <dbReference type="ARBA" id="ARBA00023136"/>
    </source>
</evidence>
<dbReference type="SMART" id="SM00382">
    <property type="entry name" value="AAA"/>
    <property type="match status" value="1"/>
</dbReference>
<dbReference type="GO" id="GO:0005524">
    <property type="term" value="F:ATP binding"/>
    <property type="evidence" value="ECO:0007669"/>
    <property type="project" value="UniProtKB-KW"/>
</dbReference>
<evidence type="ECO:0000256" key="5">
    <source>
        <dbReference type="ARBA" id="ARBA00022519"/>
    </source>
</evidence>
<accession>A0A071M5P8</accession>
<dbReference type="OrthoDB" id="9802264at2"/>
<dbReference type="PROSITE" id="PS00211">
    <property type="entry name" value="ABC_TRANSPORTER_1"/>
    <property type="match status" value="1"/>
</dbReference>
<dbReference type="SUPFAM" id="SSF52540">
    <property type="entry name" value="P-loop containing nucleoside triphosphate hydrolases"/>
    <property type="match status" value="1"/>
</dbReference>
<keyword evidence="5" id="KW-0997">Cell inner membrane</keyword>
<keyword evidence="4" id="KW-1003">Cell membrane</keyword>
<feature type="domain" description="ABC transporter" evidence="10">
    <location>
        <begin position="9"/>
        <end position="257"/>
    </location>
</feature>
<keyword evidence="9" id="KW-0472">Membrane</keyword>
<evidence type="ECO:0000256" key="7">
    <source>
        <dbReference type="ARBA" id="ARBA00022840"/>
    </source>
</evidence>
<evidence type="ECO:0000313" key="11">
    <source>
        <dbReference type="EMBL" id="KEA55835.1"/>
    </source>
</evidence>
<dbReference type="InterPro" id="IPR017871">
    <property type="entry name" value="ABC_transporter-like_CS"/>
</dbReference>
<sequence>MKALDTVVLKATALCKRFGGTTVLDGVNLAVRAGEVVVIMGASGSGKTTLIRSLDFLEMPDSGTIEICGIEVPCDPAAKGSLDRCRRTDRRKMAAIRQNTAMVFQSFNLFPHMTALENVMEAPVHVKGVSHAEAKARGLELLARVGLSERANSYPRQLSGGQKQRVAIARGLAMDPQVIFFDEPTSALDPEVREEVLTVMRKLASEGMTMLIVTHEVKFARDVADRILFLEAGKILHDQSAKDFFSESNGSERTRRFLGQVSS</sequence>
<dbReference type="PROSITE" id="PS50893">
    <property type="entry name" value="ABC_TRANSPORTER_2"/>
    <property type="match status" value="1"/>
</dbReference>
<dbReference type="PIRSF" id="PIRSF039085">
    <property type="entry name" value="ABC_ATPase_HisP"/>
    <property type="match status" value="1"/>
</dbReference>
<dbReference type="InterPro" id="IPR003439">
    <property type="entry name" value="ABC_transporter-like_ATP-bd"/>
</dbReference>
<dbReference type="InterPro" id="IPR050086">
    <property type="entry name" value="MetN_ABC_transporter-like"/>
</dbReference>
<evidence type="ECO:0000259" key="10">
    <source>
        <dbReference type="PROSITE" id="PS50893"/>
    </source>
</evidence>
<evidence type="ECO:0000256" key="3">
    <source>
        <dbReference type="ARBA" id="ARBA00022448"/>
    </source>
</evidence>
<dbReference type="PANTHER" id="PTHR43166">
    <property type="entry name" value="AMINO ACID IMPORT ATP-BINDING PROTEIN"/>
    <property type="match status" value="1"/>
</dbReference>
<dbReference type="GO" id="GO:0015424">
    <property type="term" value="F:ABC-type amino acid transporter activity"/>
    <property type="evidence" value="ECO:0007669"/>
    <property type="project" value="InterPro"/>
</dbReference>
<keyword evidence="3" id="KW-0813">Transport</keyword>
<dbReference type="GO" id="GO:0005886">
    <property type="term" value="C:plasma membrane"/>
    <property type="evidence" value="ECO:0007669"/>
    <property type="project" value="UniProtKB-SubCell"/>
</dbReference>
<keyword evidence="6" id="KW-0547">Nucleotide-binding</keyword>
<proteinExistence type="inferred from homology"/>
<reference evidence="11" key="1">
    <citation type="submission" date="2014-04" db="EMBL/GenBank/DDBJ databases">
        <title>In planta biocontrol of soil-borne Fusarium wilt of banana through a plant endophytic bacterium, Burkholderia cenocepacia 869T2.</title>
        <authorList>
            <person name="Ho Y.-N."/>
            <person name="Chiang H.-M."/>
            <person name="Chao C.-P."/>
            <person name="Su C.-C."/>
            <person name="Hsu H.-F."/>
            <person name="Guo C.-T."/>
            <person name="Hsieh J.-L."/>
            <person name="Huang C.-C."/>
        </authorList>
    </citation>
    <scope>NUCLEOTIDE SEQUENCE [LARGE SCALE GENOMIC DNA]</scope>
    <source>
        <strain evidence="11">869T2</strain>
    </source>
</reference>
<keyword evidence="8" id="KW-0029">Amino-acid transport</keyword>
<gene>
    <name evidence="11" type="ORF">DT99_30600</name>
</gene>